<dbReference type="InterPro" id="IPR036388">
    <property type="entry name" value="WH-like_DNA-bd_sf"/>
</dbReference>
<dbReference type="Gene3D" id="1.10.10.10">
    <property type="entry name" value="Winged helix-like DNA-binding domain superfamily/Winged helix DNA-binding domain"/>
    <property type="match status" value="1"/>
</dbReference>
<evidence type="ECO:0000313" key="7">
    <source>
        <dbReference type="Proteomes" id="UP000291562"/>
    </source>
</evidence>
<dbReference type="OrthoDB" id="5526340at2"/>
<dbReference type="NCBIfam" id="NF008352">
    <property type="entry name" value="PRK11139.1"/>
    <property type="match status" value="1"/>
</dbReference>
<keyword evidence="4" id="KW-0804">Transcription</keyword>
<dbReference type="SUPFAM" id="SSF53850">
    <property type="entry name" value="Periplasmic binding protein-like II"/>
    <property type="match status" value="1"/>
</dbReference>
<dbReference type="InterPro" id="IPR005119">
    <property type="entry name" value="LysR_subst-bd"/>
</dbReference>
<dbReference type="FunFam" id="1.10.10.10:FF:000001">
    <property type="entry name" value="LysR family transcriptional regulator"/>
    <property type="match status" value="1"/>
</dbReference>
<dbReference type="Gene3D" id="3.40.190.10">
    <property type="entry name" value="Periplasmic binding protein-like II"/>
    <property type="match status" value="2"/>
</dbReference>
<gene>
    <name evidence="6" type="primary">gcvA</name>
    <name evidence="6" type="ORF">ELE36_05705</name>
</gene>
<feature type="domain" description="HTH lysR-type" evidence="5">
    <location>
        <begin position="40"/>
        <end position="97"/>
    </location>
</feature>
<protein>
    <submittedName>
        <fullName evidence="6">Transcriptional regulator GcvA</fullName>
    </submittedName>
</protein>
<reference evidence="6 7" key="1">
    <citation type="submission" date="2019-01" db="EMBL/GenBank/DDBJ databases">
        <title>Pseudolysobacter antarctica gen. nov., sp. nov., isolated from Fildes Peninsula, Antarctica.</title>
        <authorList>
            <person name="Wei Z."/>
            <person name="Peng F."/>
        </authorList>
    </citation>
    <scope>NUCLEOTIDE SEQUENCE [LARGE SCALE GENOMIC DNA]</scope>
    <source>
        <strain evidence="6 7">AQ6-296</strain>
    </source>
</reference>
<accession>A0A411HHE7</accession>
<dbReference type="EMBL" id="CP035704">
    <property type="protein sequence ID" value="QBB69901.1"/>
    <property type="molecule type" value="Genomic_DNA"/>
</dbReference>
<dbReference type="CDD" id="cd08432">
    <property type="entry name" value="PBP2_GcdR_TrpI_HvrB_AmpR_like"/>
    <property type="match status" value="1"/>
</dbReference>
<comment type="similarity">
    <text evidence="1">Belongs to the LysR transcriptional regulatory family.</text>
</comment>
<dbReference type="KEGG" id="xbc:ELE36_05705"/>
<dbReference type="PRINTS" id="PR00039">
    <property type="entry name" value="HTHLYSR"/>
</dbReference>
<dbReference type="GO" id="GO:0003700">
    <property type="term" value="F:DNA-binding transcription factor activity"/>
    <property type="evidence" value="ECO:0007669"/>
    <property type="project" value="InterPro"/>
</dbReference>
<evidence type="ECO:0000259" key="5">
    <source>
        <dbReference type="PROSITE" id="PS50931"/>
    </source>
</evidence>
<keyword evidence="7" id="KW-1185">Reference proteome</keyword>
<dbReference type="PANTHER" id="PTHR30537">
    <property type="entry name" value="HTH-TYPE TRANSCRIPTIONAL REGULATOR"/>
    <property type="match status" value="1"/>
</dbReference>
<keyword evidence="3" id="KW-0238">DNA-binding</keyword>
<dbReference type="PANTHER" id="PTHR30537:SF79">
    <property type="entry name" value="TRANSCRIPTIONAL REGULATOR-RELATED"/>
    <property type="match status" value="1"/>
</dbReference>
<dbReference type="Pfam" id="PF00126">
    <property type="entry name" value="HTH_1"/>
    <property type="match status" value="1"/>
</dbReference>
<dbReference type="InterPro" id="IPR000847">
    <property type="entry name" value="LysR_HTH_N"/>
</dbReference>
<organism evidence="6 7">
    <name type="scientific">Pseudolysobacter antarcticus</name>
    <dbReference type="NCBI Taxonomy" id="2511995"/>
    <lineage>
        <taxon>Bacteria</taxon>
        <taxon>Pseudomonadati</taxon>
        <taxon>Pseudomonadota</taxon>
        <taxon>Gammaproteobacteria</taxon>
        <taxon>Lysobacterales</taxon>
        <taxon>Rhodanobacteraceae</taxon>
        <taxon>Pseudolysobacter</taxon>
    </lineage>
</organism>
<evidence type="ECO:0000313" key="6">
    <source>
        <dbReference type="EMBL" id="QBB69901.1"/>
    </source>
</evidence>
<dbReference type="InterPro" id="IPR036390">
    <property type="entry name" value="WH_DNA-bd_sf"/>
</dbReference>
<dbReference type="GO" id="GO:0006351">
    <property type="term" value="P:DNA-templated transcription"/>
    <property type="evidence" value="ECO:0007669"/>
    <property type="project" value="TreeGrafter"/>
</dbReference>
<sequence>MRNRMECADDIPRQSVTESIFSRNTGQFFSQMTQSWQHLPALRTLRIFEAAARHLNYTRAALELHLTHGAVSHQIQALETQLKLRLFERNGRQTQLTDAGQQLVLGVRESLDALSTAIGKVRERESSHVLTVSVTPSFASAWLVERLGGFLQRHAEIQLNLQSNTTLANFRTDNVDVAIRYGAGVWANTLSEKLLDDELFPVMSPRLRRGKLPRTPAQLAQLPLIISANKLWSTWFASVGLDYTEQRNSLQFDDAELALQAAIQGQGVALGRSSLVAAKLRAGTLVAPFRERIPSRYAYYLVYTETSRRKAAFQAFREWLLAELISAPPLAPPPPPNDP</sequence>
<dbReference type="GO" id="GO:0043565">
    <property type="term" value="F:sequence-specific DNA binding"/>
    <property type="evidence" value="ECO:0007669"/>
    <property type="project" value="TreeGrafter"/>
</dbReference>
<name>A0A411HHE7_9GAMM</name>
<keyword evidence="2" id="KW-0805">Transcription regulation</keyword>
<evidence type="ECO:0000256" key="4">
    <source>
        <dbReference type="ARBA" id="ARBA00023163"/>
    </source>
</evidence>
<dbReference type="SUPFAM" id="SSF46785">
    <property type="entry name" value="Winged helix' DNA-binding domain"/>
    <property type="match status" value="1"/>
</dbReference>
<dbReference type="AlphaFoldDB" id="A0A411HHE7"/>
<evidence type="ECO:0000256" key="3">
    <source>
        <dbReference type="ARBA" id="ARBA00023125"/>
    </source>
</evidence>
<evidence type="ECO:0000256" key="2">
    <source>
        <dbReference type="ARBA" id="ARBA00023015"/>
    </source>
</evidence>
<proteinExistence type="inferred from homology"/>
<dbReference type="InterPro" id="IPR058163">
    <property type="entry name" value="LysR-type_TF_proteobact-type"/>
</dbReference>
<dbReference type="Pfam" id="PF03466">
    <property type="entry name" value="LysR_substrate"/>
    <property type="match status" value="1"/>
</dbReference>
<evidence type="ECO:0000256" key="1">
    <source>
        <dbReference type="ARBA" id="ARBA00009437"/>
    </source>
</evidence>
<dbReference type="Proteomes" id="UP000291562">
    <property type="component" value="Chromosome"/>
</dbReference>
<dbReference type="PROSITE" id="PS50931">
    <property type="entry name" value="HTH_LYSR"/>
    <property type="match status" value="1"/>
</dbReference>